<comment type="caution">
    <text evidence="1">The sequence shown here is derived from an EMBL/GenBank/DDBJ whole genome shotgun (WGS) entry which is preliminary data.</text>
</comment>
<evidence type="ECO:0000313" key="1">
    <source>
        <dbReference type="EMBL" id="OGI51973.1"/>
    </source>
</evidence>
<dbReference type="Proteomes" id="UP000179037">
    <property type="component" value="Unassembled WGS sequence"/>
</dbReference>
<name>A0A1F6U3K7_9PROT</name>
<proteinExistence type="predicted"/>
<protein>
    <submittedName>
        <fullName evidence="1">Uncharacterized protein</fullName>
    </submittedName>
</protein>
<sequence length="95" mass="10675">MGAHYEPSADFIRDRRARAASNRWNTFMSGLTIAVIHCGSVIESSRGAIIWPTNADHQETLHIMRFLYGKINSKELMRSDSARDRATQLKPQGGT</sequence>
<accession>A0A1F6U3K7</accession>
<evidence type="ECO:0000313" key="2">
    <source>
        <dbReference type="Proteomes" id="UP000179037"/>
    </source>
</evidence>
<dbReference type="AlphaFoldDB" id="A0A1F6U3K7"/>
<organism evidence="1 2">
    <name type="scientific">Candidatus Muproteobacteria bacterium RIFCSPLOWO2_01_FULL_60_18</name>
    <dbReference type="NCBI Taxonomy" id="1817768"/>
    <lineage>
        <taxon>Bacteria</taxon>
        <taxon>Pseudomonadati</taxon>
        <taxon>Pseudomonadota</taxon>
        <taxon>Candidatus Muproteobacteria</taxon>
    </lineage>
</organism>
<dbReference type="EMBL" id="MFTC01000028">
    <property type="protein sequence ID" value="OGI51973.1"/>
    <property type="molecule type" value="Genomic_DNA"/>
</dbReference>
<reference evidence="1 2" key="1">
    <citation type="journal article" date="2016" name="Nat. Commun.">
        <title>Thousands of microbial genomes shed light on interconnected biogeochemical processes in an aquifer system.</title>
        <authorList>
            <person name="Anantharaman K."/>
            <person name="Brown C.T."/>
            <person name="Hug L.A."/>
            <person name="Sharon I."/>
            <person name="Castelle C.J."/>
            <person name="Probst A.J."/>
            <person name="Thomas B.C."/>
            <person name="Singh A."/>
            <person name="Wilkins M.J."/>
            <person name="Karaoz U."/>
            <person name="Brodie E.L."/>
            <person name="Williams K.H."/>
            <person name="Hubbard S.S."/>
            <person name="Banfield J.F."/>
        </authorList>
    </citation>
    <scope>NUCLEOTIDE SEQUENCE [LARGE SCALE GENOMIC DNA]</scope>
</reference>
<gene>
    <name evidence="1" type="ORF">A3A87_08095</name>
</gene>